<keyword evidence="2" id="KW-1185">Reference proteome</keyword>
<dbReference type="Proteomes" id="UP001196097">
    <property type="component" value="Chromosome"/>
</dbReference>
<proteinExistence type="predicted"/>
<evidence type="ECO:0000313" key="1">
    <source>
        <dbReference type="EMBL" id="XRP74311.1"/>
    </source>
</evidence>
<dbReference type="EC" id="1.11.1.24" evidence="1"/>
<keyword evidence="1" id="KW-0560">Oxidoreductase</keyword>
<keyword evidence="1" id="KW-0575">Peroxidase</keyword>
<dbReference type="EMBL" id="CP130946">
    <property type="protein sequence ID" value="XRP74311.1"/>
    <property type="molecule type" value="Genomic_DNA"/>
</dbReference>
<sequence length="160" mass="17334">MSSETITVGQPAPRFHAAAYGKAAASISLDDLRGKVVVLYFYPKDDTPGCTTEGQEFTALYPEFQAAGAEILGVSRDTLASHEKFSCKFNFPFPLLADTDEALCNAFDVLQKKNNYGKVSIGVERSTFVIDREGKIAYIGRKVKAAGHAAAILQIVKQLP</sequence>
<name>A0ACD5IKY7_9PROT</name>
<organism evidence="1 2">
    <name type="scientific">Acidithiobacillus ferruginosus</name>
    <dbReference type="NCBI Taxonomy" id="3063951"/>
    <lineage>
        <taxon>Bacteria</taxon>
        <taxon>Pseudomonadati</taxon>
        <taxon>Pseudomonadota</taxon>
        <taxon>Acidithiobacillia</taxon>
        <taxon>Acidithiobacillales</taxon>
        <taxon>Acidithiobacillaceae</taxon>
        <taxon>Acidithiobacillus</taxon>
    </lineage>
</organism>
<gene>
    <name evidence="1" type="ORF">HF292_006630</name>
</gene>
<protein>
    <submittedName>
        <fullName evidence="1">Peroxiredoxin</fullName>
        <ecNumber evidence="1">1.11.1.24</ecNumber>
    </submittedName>
</protein>
<reference evidence="1 2" key="1">
    <citation type="journal article" date="2021" name="ISME J.">
        <title>Genomic evolution of the class Acidithiobacillia: deep-branching Proteobacteria living in extreme acidic conditions.</title>
        <authorList>
            <person name="Moya-Beltran A."/>
            <person name="Beard S."/>
            <person name="Rojas-Villalobos C."/>
            <person name="Issotta F."/>
            <person name="Gallardo Y."/>
            <person name="Ulloa R."/>
            <person name="Giaveno A."/>
            <person name="Degli Esposti M."/>
            <person name="Johnson D.B."/>
            <person name="Quatrini R."/>
        </authorList>
    </citation>
    <scope>NUCLEOTIDE SEQUENCE [LARGE SCALE GENOMIC DNA]</scope>
    <source>
        <strain evidence="1 2">CF3</strain>
    </source>
</reference>
<accession>A0ACD5IKY7</accession>
<evidence type="ECO:0000313" key="2">
    <source>
        <dbReference type="Proteomes" id="UP001196097"/>
    </source>
</evidence>